<keyword evidence="3" id="KW-1185">Reference proteome</keyword>
<evidence type="ECO:0000313" key="2">
    <source>
        <dbReference type="EMBL" id="CAH0564922.1"/>
    </source>
</evidence>
<dbReference type="Proteomes" id="UP001154078">
    <property type="component" value="Chromosome 9"/>
</dbReference>
<protein>
    <submittedName>
        <fullName evidence="2">Uncharacterized protein</fullName>
    </submittedName>
</protein>
<evidence type="ECO:0000256" key="1">
    <source>
        <dbReference type="SAM" id="MobiDB-lite"/>
    </source>
</evidence>
<evidence type="ECO:0000313" key="3">
    <source>
        <dbReference type="Proteomes" id="UP001154078"/>
    </source>
</evidence>
<proteinExistence type="predicted"/>
<sequence length="563" mass="66476">MKFINDVCLEYIILYYLDVQKDVLSGKITEKVFIDGMHKFCCKYNFNYEHAKLKRYFHYLQNTFTELKMKNADLNWEYYEVIDGCSLHSAFAMVHNNYILTEEAILFVVDCIKYRLNQLNEHLLIPSVILNVVNDMHDFGIPLKFMHIEEIWEKYKHLGQGKRSQFFYKYLLMVYRNDVGDLAGDNGVLEFMIFYNLTWDELLFEWGKLNCVYKFIRSKRYNSNWMFYDDLLKFHNDTRDVSMQLLYIPLERIIFSNVTKKRLKNNTKNYEVKLNRSKKMLKIAQSKKSNSETLNLRSKVISKSGEKKKFKETRKNLKSVRKKLFQSNSDSSTKESIADNMETIHKQPKRKCNETKNINFLCVSDVITISDCECNSNKKDCNESKKNDSSDESEIIKQNGAITKIIETLERGKQKEMLEELIENITNKNNTSKNKEKGKEIVKPNTGEAPGNASTSRAKTVKEAMKEPIRILSNILLVPAFTKPPTKEIETDYAKMIENFEELRSLSRRRKSPRVRKQIYNSLSDTLRCEKKRLKKMVEVKEDYKQRNEFLTLFKERVNTTVC</sequence>
<feature type="region of interest" description="Disordered" evidence="1">
    <location>
        <begin position="429"/>
        <end position="457"/>
    </location>
</feature>
<dbReference type="AlphaFoldDB" id="A0A9P0BK88"/>
<organism evidence="2 3">
    <name type="scientific">Brassicogethes aeneus</name>
    <name type="common">Rape pollen beetle</name>
    <name type="synonym">Meligethes aeneus</name>
    <dbReference type="NCBI Taxonomy" id="1431903"/>
    <lineage>
        <taxon>Eukaryota</taxon>
        <taxon>Metazoa</taxon>
        <taxon>Ecdysozoa</taxon>
        <taxon>Arthropoda</taxon>
        <taxon>Hexapoda</taxon>
        <taxon>Insecta</taxon>
        <taxon>Pterygota</taxon>
        <taxon>Neoptera</taxon>
        <taxon>Endopterygota</taxon>
        <taxon>Coleoptera</taxon>
        <taxon>Polyphaga</taxon>
        <taxon>Cucujiformia</taxon>
        <taxon>Nitidulidae</taxon>
        <taxon>Meligethinae</taxon>
        <taxon>Brassicogethes</taxon>
    </lineage>
</organism>
<dbReference type="EMBL" id="OV121140">
    <property type="protein sequence ID" value="CAH0564922.1"/>
    <property type="molecule type" value="Genomic_DNA"/>
</dbReference>
<gene>
    <name evidence="2" type="ORF">MELIAE_LOCUS13359</name>
</gene>
<accession>A0A9P0BK88</accession>
<feature type="compositionally biased region" description="Basic and acidic residues" evidence="1">
    <location>
        <begin position="433"/>
        <end position="442"/>
    </location>
</feature>
<name>A0A9P0BK88_BRAAE</name>
<reference evidence="2" key="1">
    <citation type="submission" date="2021-12" db="EMBL/GenBank/DDBJ databases">
        <authorList>
            <person name="King R."/>
        </authorList>
    </citation>
    <scope>NUCLEOTIDE SEQUENCE</scope>
</reference>